<dbReference type="EMBL" id="JAQQWI010000007">
    <property type="protein sequence ID" value="KAK8026766.1"/>
    <property type="molecule type" value="Genomic_DNA"/>
</dbReference>
<accession>A0ABR1S4P5</accession>
<dbReference type="Proteomes" id="UP001396898">
    <property type="component" value="Unassembled WGS sequence"/>
</dbReference>
<keyword evidence="2" id="KW-1185">Reference proteome</keyword>
<gene>
    <name evidence="1" type="ORF">PG991_003822</name>
</gene>
<evidence type="ECO:0000313" key="2">
    <source>
        <dbReference type="Proteomes" id="UP001396898"/>
    </source>
</evidence>
<comment type="caution">
    <text evidence="1">The sequence shown here is derived from an EMBL/GenBank/DDBJ whole genome shotgun (WGS) entry which is preliminary data.</text>
</comment>
<name>A0ABR1S4P5_9PEZI</name>
<evidence type="ECO:0000313" key="1">
    <source>
        <dbReference type="EMBL" id="KAK8026766.1"/>
    </source>
</evidence>
<organism evidence="1 2">
    <name type="scientific">Apiospora marii</name>
    <dbReference type="NCBI Taxonomy" id="335849"/>
    <lineage>
        <taxon>Eukaryota</taxon>
        <taxon>Fungi</taxon>
        <taxon>Dikarya</taxon>
        <taxon>Ascomycota</taxon>
        <taxon>Pezizomycotina</taxon>
        <taxon>Sordariomycetes</taxon>
        <taxon>Xylariomycetidae</taxon>
        <taxon>Amphisphaeriales</taxon>
        <taxon>Apiosporaceae</taxon>
        <taxon>Apiospora</taxon>
    </lineage>
</organism>
<reference evidence="1 2" key="1">
    <citation type="submission" date="2023-01" db="EMBL/GenBank/DDBJ databases">
        <title>Analysis of 21 Apiospora genomes using comparative genomics revels a genus with tremendous synthesis potential of carbohydrate active enzymes and secondary metabolites.</title>
        <authorList>
            <person name="Sorensen T."/>
        </authorList>
    </citation>
    <scope>NUCLEOTIDE SEQUENCE [LARGE SCALE GENOMIC DNA]</scope>
    <source>
        <strain evidence="1 2">CBS 20057</strain>
    </source>
</reference>
<sequence length="70" mass="7526">MGQSQPHVVPRRIAVGDLRLTLHAGTGEVALDILASFAGVVAFDRPYTNKPFPSGYPFWTQSVIEAGSKV</sequence>
<protein>
    <submittedName>
        <fullName evidence="1">Uncharacterized protein</fullName>
    </submittedName>
</protein>
<proteinExistence type="predicted"/>